<sequence length="34" mass="4206">MYHLSLTKRIISSWDIYINLRLDLYMLPEFSFIL</sequence>
<organism evidence="1">
    <name type="scientific">Brassica campestris</name>
    <name type="common">Field mustard</name>
    <dbReference type="NCBI Taxonomy" id="3711"/>
    <lineage>
        <taxon>Eukaryota</taxon>
        <taxon>Viridiplantae</taxon>
        <taxon>Streptophyta</taxon>
        <taxon>Embryophyta</taxon>
        <taxon>Tracheophyta</taxon>
        <taxon>Spermatophyta</taxon>
        <taxon>Magnoliopsida</taxon>
        <taxon>eudicotyledons</taxon>
        <taxon>Gunneridae</taxon>
        <taxon>Pentapetalae</taxon>
        <taxon>rosids</taxon>
        <taxon>malvids</taxon>
        <taxon>Brassicales</taxon>
        <taxon>Brassicaceae</taxon>
        <taxon>Brassiceae</taxon>
        <taxon>Brassica</taxon>
    </lineage>
</organism>
<accession>A0A3P5Z6F1</accession>
<dbReference type="AlphaFoldDB" id="A0A3P5Z6F1"/>
<gene>
    <name evidence="1" type="ORF">BRAA06T26288Z</name>
</gene>
<reference evidence="1" key="1">
    <citation type="submission" date="2018-11" db="EMBL/GenBank/DDBJ databases">
        <authorList>
            <consortium name="Genoscope - CEA"/>
            <person name="William W."/>
        </authorList>
    </citation>
    <scope>NUCLEOTIDE SEQUENCE</scope>
</reference>
<dbReference type="EMBL" id="LR031569">
    <property type="protein sequence ID" value="VDC67748.1"/>
    <property type="molecule type" value="Genomic_DNA"/>
</dbReference>
<evidence type="ECO:0000313" key="1">
    <source>
        <dbReference type="EMBL" id="VDC67748.1"/>
    </source>
</evidence>
<name>A0A3P5Z6F1_BRACM</name>
<protein>
    <submittedName>
        <fullName evidence="1">Uncharacterized protein</fullName>
    </submittedName>
</protein>
<proteinExistence type="predicted"/>